<evidence type="ECO:0000313" key="2">
    <source>
        <dbReference type="EMBL" id="MEN3237803.1"/>
    </source>
</evidence>
<gene>
    <name evidence="2" type="ORF">PUR29_30395</name>
</gene>
<accession>A0ABV0A2H0</accession>
<comment type="caution">
    <text evidence="2">The sequence shown here is derived from an EMBL/GenBank/DDBJ whole genome shotgun (WGS) entry which is preliminary data.</text>
</comment>
<proteinExistence type="predicted"/>
<organism evidence="2 3">
    <name type="scientific">Methylobacterium ajmalii</name>
    <dbReference type="NCBI Taxonomy" id="2738439"/>
    <lineage>
        <taxon>Bacteria</taxon>
        <taxon>Pseudomonadati</taxon>
        <taxon>Pseudomonadota</taxon>
        <taxon>Alphaproteobacteria</taxon>
        <taxon>Hyphomicrobiales</taxon>
        <taxon>Methylobacteriaceae</taxon>
        <taxon>Methylobacterium</taxon>
    </lineage>
</organism>
<dbReference type="RefSeq" id="WP_167543994.1">
    <property type="nucleotide sequence ID" value="NZ_JAQYXP010000004.1"/>
</dbReference>
<feature type="region of interest" description="Disordered" evidence="1">
    <location>
        <begin position="190"/>
        <end position="214"/>
    </location>
</feature>
<sequence length="214" mass="23871">MSRYYADPERRRVATLIDTEVQKAPEAEKAGGWITYLIRDARELDKRGNPGVPIYVGQTKEFGRRVRSRFDQCEKAATAKDSIERRLAELLNLGIVAQYEVLERAPTRLASLVSEIRWARRCVSSAATCCTTATSTSAAAGSPYFGARLWVTCCRDRIRRLELNSRLAWHYEEPLSTLCGRSKRPLADCSARKTPAVGMSSRQTSAIPSDADVP</sequence>
<dbReference type="Proteomes" id="UP001407347">
    <property type="component" value="Unassembled WGS sequence"/>
</dbReference>
<protein>
    <recommendedName>
        <fullName evidence="4">GIY-YIG domain-containing protein</fullName>
    </recommendedName>
</protein>
<reference evidence="2 3" key="1">
    <citation type="journal article" date="2023" name="PLoS ONE">
        <title>Complete genome assembly of Hawai'i environmental nontuberculous mycobacteria reveals unexpected co-isolation with methylobacteria.</title>
        <authorList>
            <person name="Hendrix J."/>
            <person name="Epperson L.E."/>
            <person name="Tong E.I."/>
            <person name="Chan Y.L."/>
            <person name="Hasan N.A."/>
            <person name="Dawrs S.N."/>
            <person name="Norton G.J."/>
            <person name="Virdi R."/>
            <person name="Crooks J.L."/>
            <person name="Chan E.D."/>
            <person name="Honda J.R."/>
            <person name="Strong M."/>
        </authorList>
    </citation>
    <scope>NUCLEOTIDE SEQUENCE [LARGE SCALE GENOMIC DNA]</scope>
    <source>
        <strain evidence="2 3">NJH_HI04-1</strain>
    </source>
</reference>
<evidence type="ECO:0000256" key="1">
    <source>
        <dbReference type="SAM" id="MobiDB-lite"/>
    </source>
</evidence>
<evidence type="ECO:0008006" key="4">
    <source>
        <dbReference type="Google" id="ProtNLM"/>
    </source>
</evidence>
<evidence type="ECO:0000313" key="3">
    <source>
        <dbReference type="Proteomes" id="UP001407347"/>
    </source>
</evidence>
<keyword evidence="3" id="KW-1185">Reference proteome</keyword>
<dbReference type="EMBL" id="JAQYXP010000004">
    <property type="protein sequence ID" value="MEN3237803.1"/>
    <property type="molecule type" value="Genomic_DNA"/>
</dbReference>
<name>A0ABV0A2H0_9HYPH</name>